<dbReference type="FunFam" id="1.10.8.60:FF:000008">
    <property type="entry name" value="26S protease regulatory subunit 10B"/>
    <property type="match status" value="1"/>
</dbReference>
<feature type="domain" description="AAA+ ATPase" evidence="11">
    <location>
        <begin position="166"/>
        <end position="305"/>
    </location>
</feature>
<comment type="subcellular location">
    <subcellularLocation>
        <location evidence="2">Cytoplasm</location>
    </subcellularLocation>
    <subcellularLocation>
        <location evidence="1">Nucleus</location>
    </subcellularLocation>
</comment>
<evidence type="ECO:0000256" key="7">
    <source>
        <dbReference type="ARBA" id="ARBA00022942"/>
    </source>
</evidence>
<dbReference type="PANTHER" id="PTHR23073">
    <property type="entry name" value="26S PROTEASOME REGULATORY SUBUNIT"/>
    <property type="match status" value="1"/>
</dbReference>
<dbReference type="InterPro" id="IPR032501">
    <property type="entry name" value="Prot_ATP_ID_OB_2nd"/>
</dbReference>
<keyword evidence="8" id="KW-0539">Nucleus</keyword>
<dbReference type="InterPro" id="IPR003959">
    <property type="entry name" value="ATPase_AAA_core"/>
</dbReference>
<dbReference type="InterPro" id="IPR041569">
    <property type="entry name" value="AAA_lid_3"/>
</dbReference>
<dbReference type="Pfam" id="PF17862">
    <property type="entry name" value="AAA_lid_3"/>
    <property type="match status" value="1"/>
</dbReference>
<evidence type="ECO:0000259" key="11">
    <source>
        <dbReference type="SMART" id="SM00382"/>
    </source>
</evidence>
<gene>
    <name evidence="12" type="ORF">OMAR00294_LOCUS2211</name>
</gene>
<dbReference type="Gene3D" id="1.10.8.60">
    <property type="match status" value="1"/>
</dbReference>
<dbReference type="GO" id="GO:0005524">
    <property type="term" value="F:ATP binding"/>
    <property type="evidence" value="ECO:0007669"/>
    <property type="project" value="UniProtKB-KW"/>
</dbReference>
<evidence type="ECO:0000256" key="5">
    <source>
        <dbReference type="ARBA" id="ARBA00022741"/>
    </source>
</evidence>
<dbReference type="InterPro" id="IPR027417">
    <property type="entry name" value="P-loop_NTPase"/>
</dbReference>
<dbReference type="InterPro" id="IPR012340">
    <property type="entry name" value="NA-bd_OB-fold"/>
</dbReference>
<evidence type="ECO:0000256" key="10">
    <source>
        <dbReference type="SAM" id="Coils"/>
    </source>
</evidence>
<sequence>MGDPREAALKLYVDKVQHHRQLDANLKKLREEVKVLEKDFDRSEEHLKALQSVGQIIGEVLRQLDEDRYIVKASSGPRYVVACKSKIDKTKLKSGARVALDVTTLTIMRLLPREVDPMVFNMLHEDPGKISYGDVGGLHEQIRQVREVVELPLTNPELFKRVGIKTPKGVLLYGPPGTGKTLVARAMAHNMSASFLKVVASAIVDKYIGESARIIREMFGYAKEHAPCIVFMDEIDAIGGKRFSQGTSADREIQRTLMELLNQLDGFDELGAVKTIMATNRPDILDPALLRPGRLDRKIEIPLPNETARLDILKIHCNPITKHGDIDYEAIVKLTDSFNGADMRNICTEAGMFAIRNDRDYVIQEDFMKAARKIADNKKLEGKLDYEKV</sequence>
<reference evidence="12" key="1">
    <citation type="submission" date="2021-01" db="EMBL/GenBank/DDBJ databases">
        <authorList>
            <person name="Corre E."/>
            <person name="Pelletier E."/>
            <person name="Niang G."/>
            <person name="Scheremetjew M."/>
            <person name="Finn R."/>
            <person name="Kale V."/>
            <person name="Holt S."/>
            <person name="Cochrane G."/>
            <person name="Meng A."/>
            <person name="Brown T."/>
            <person name="Cohen L."/>
        </authorList>
    </citation>
    <scope>NUCLEOTIDE SEQUENCE</scope>
    <source>
        <strain evidence="12">LB1974</strain>
    </source>
</reference>
<keyword evidence="7" id="KW-0647">Proteasome</keyword>
<keyword evidence="4" id="KW-0963">Cytoplasm</keyword>
<dbReference type="Pfam" id="PF00004">
    <property type="entry name" value="AAA"/>
    <property type="match status" value="1"/>
</dbReference>
<protein>
    <recommendedName>
        <fullName evidence="11">AAA+ ATPase domain-containing protein</fullName>
    </recommendedName>
</protein>
<proteinExistence type="inferred from homology"/>
<dbReference type="SMART" id="SM00382">
    <property type="entry name" value="AAA"/>
    <property type="match status" value="1"/>
</dbReference>
<keyword evidence="5 9" id="KW-0547">Nucleotide-binding</keyword>
<feature type="coiled-coil region" evidence="10">
    <location>
        <begin position="19"/>
        <end position="53"/>
    </location>
</feature>
<keyword evidence="10" id="KW-0175">Coiled coil</keyword>
<keyword evidence="6 9" id="KW-0067">ATP-binding</keyword>
<dbReference type="GO" id="GO:0005634">
    <property type="term" value="C:nucleus"/>
    <property type="evidence" value="ECO:0007669"/>
    <property type="project" value="UniProtKB-SubCell"/>
</dbReference>
<evidence type="ECO:0000313" key="12">
    <source>
        <dbReference type="EMBL" id="CAE0842948.1"/>
    </source>
</evidence>
<dbReference type="InterPro" id="IPR003593">
    <property type="entry name" value="AAA+_ATPase"/>
</dbReference>
<dbReference type="Pfam" id="PF16450">
    <property type="entry name" value="Prot_ATP_ID_OB_C"/>
    <property type="match status" value="1"/>
</dbReference>
<comment type="similarity">
    <text evidence="3 9">Belongs to the AAA ATPase family.</text>
</comment>
<dbReference type="PROSITE" id="PS00674">
    <property type="entry name" value="AAA"/>
    <property type="match status" value="1"/>
</dbReference>
<dbReference type="EMBL" id="HBJB01002701">
    <property type="protein sequence ID" value="CAE0842948.1"/>
    <property type="molecule type" value="Transcribed_RNA"/>
</dbReference>
<dbReference type="GO" id="GO:0000502">
    <property type="term" value="C:proteasome complex"/>
    <property type="evidence" value="ECO:0007669"/>
    <property type="project" value="UniProtKB-KW"/>
</dbReference>
<evidence type="ECO:0000256" key="6">
    <source>
        <dbReference type="ARBA" id="ARBA00022840"/>
    </source>
</evidence>
<dbReference type="FunFam" id="3.40.50.300:FF:000034">
    <property type="entry name" value="26S protease regulatory subunit 10B"/>
    <property type="match status" value="1"/>
</dbReference>
<accession>A0A7S4GPF6</accession>
<evidence type="ECO:0000256" key="8">
    <source>
        <dbReference type="ARBA" id="ARBA00023242"/>
    </source>
</evidence>
<dbReference type="InterPro" id="IPR050221">
    <property type="entry name" value="26S_Proteasome_ATPase"/>
</dbReference>
<dbReference type="GO" id="GO:0016887">
    <property type="term" value="F:ATP hydrolysis activity"/>
    <property type="evidence" value="ECO:0007669"/>
    <property type="project" value="InterPro"/>
</dbReference>
<dbReference type="FunFam" id="2.40.50.140:FF:000027">
    <property type="entry name" value="26S protease regulatory subunit 10B"/>
    <property type="match status" value="1"/>
</dbReference>
<dbReference type="GO" id="GO:0005737">
    <property type="term" value="C:cytoplasm"/>
    <property type="evidence" value="ECO:0007669"/>
    <property type="project" value="UniProtKB-SubCell"/>
</dbReference>
<evidence type="ECO:0000256" key="4">
    <source>
        <dbReference type="ARBA" id="ARBA00022490"/>
    </source>
</evidence>
<organism evidence="12">
    <name type="scientific">Oxyrrhis marina</name>
    <name type="common">Dinoflagellate</name>
    <dbReference type="NCBI Taxonomy" id="2969"/>
    <lineage>
        <taxon>Eukaryota</taxon>
        <taxon>Sar</taxon>
        <taxon>Alveolata</taxon>
        <taxon>Dinophyceae</taxon>
        <taxon>Oxyrrhinales</taxon>
        <taxon>Oxyrrhinaceae</taxon>
        <taxon>Oxyrrhis</taxon>
    </lineage>
</organism>
<dbReference type="InterPro" id="IPR003960">
    <property type="entry name" value="ATPase_AAA_CS"/>
</dbReference>
<dbReference type="Gene3D" id="3.40.50.300">
    <property type="entry name" value="P-loop containing nucleotide triphosphate hydrolases"/>
    <property type="match status" value="1"/>
</dbReference>
<name>A0A7S4GPF6_OXYMA</name>
<dbReference type="SUPFAM" id="SSF52540">
    <property type="entry name" value="P-loop containing nucleoside triphosphate hydrolases"/>
    <property type="match status" value="1"/>
</dbReference>
<evidence type="ECO:0000256" key="3">
    <source>
        <dbReference type="ARBA" id="ARBA00006914"/>
    </source>
</evidence>
<evidence type="ECO:0000256" key="1">
    <source>
        <dbReference type="ARBA" id="ARBA00004123"/>
    </source>
</evidence>
<evidence type="ECO:0000256" key="9">
    <source>
        <dbReference type="RuleBase" id="RU003651"/>
    </source>
</evidence>
<dbReference type="AlphaFoldDB" id="A0A7S4GPF6"/>
<evidence type="ECO:0000256" key="2">
    <source>
        <dbReference type="ARBA" id="ARBA00004496"/>
    </source>
</evidence>
<dbReference type="Gene3D" id="2.40.50.140">
    <property type="entry name" value="Nucleic acid-binding proteins"/>
    <property type="match status" value="1"/>
</dbReference>